<sequence length="184" mass="19752">MSVNETLPNDHELYSPAQLASLRALGVSYQALELAVELAVEPVSAAKSAVAAVPEKAAAAVPEPEPEPEIKATPAAEPEPTARPELASEAEPAAEPVAEQVGEQVGEQPQPVYIRLGSWLLYFCDELPVQGLPWMRDLELFLGGKLSRVSAPSNPDDAIDLSEFARLELSASEKRALWHKLSHA</sequence>
<feature type="region of interest" description="Disordered" evidence="1">
    <location>
        <begin position="58"/>
        <end position="104"/>
    </location>
</feature>
<accession>A0A432VQR0</accession>
<keyword evidence="3" id="KW-1185">Reference proteome</keyword>
<proteinExistence type="predicted"/>
<dbReference type="OrthoDB" id="6238242at2"/>
<name>A0A432VQR0_9GAMM</name>
<evidence type="ECO:0000313" key="3">
    <source>
        <dbReference type="Proteomes" id="UP000288212"/>
    </source>
</evidence>
<dbReference type="RefSeq" id="WP_126793748.1">
    <property type="nucleotide sequence ID" value="NZ_PIPI01000008.1"/>
</dbReference>
<dbReference type="EMBL" id="PIPI01000008">
    <property type="protein sequence ID" value="RUO18601.1"/>
    <property type="molecule type" value="Genomic_DNA"/>
</dbReference>
<organism evidence="2 3">
    <name type="scientific">Aliidiomarina haloalkalitolerans</name>
    <dbReference type="NCBI Taxonomy" id="859059"/>
    <lineage>
        <taxon>Bacteria</taxon>
        <taxon>Pseudomonadati</taxon>
        <taxon>Pseudomonadota</taxon>
        <taxon>Gammaproteobacteria</taxon>
        <taxon>Alteromonadales</taxon>
        <taxon>Idiomarinaceae</taxon>
        <taxon>Aliidiomarina</taxon>
    </lineage>
</organism>
<evidence type="ECO:0000313" key="2">
    <source>
        <dbReference type="EMBL" id="RUO18601.1"/>
    </source>
</evidence>
<dbReference type="AlphaFoldDB" id="A0A432VQR0"/>
<dbReference type="Proteomes" id="UP000288212">
    <property type="component" value="Unassembled WGS sequence"/>
</dbReference>
<protein>
    <submittedName>
        <fullName evidence="2">Uncharacterized protein</fullName>
    </submittedName>
</protein>
<evidence type="ECO:0000256" key="1">
    <source>
        <dbReference type="SAM" id="MobiDB-lite"/>
    </source>
</evidence>
<gene>
    <name evidence="2" type="ORF">CWE06_10160</name>
</gene>
<comment type="caution">
    <text evidence="2">The sequence shown here is derived from an EMBL/GenBank/DDBJ whole genome shotgun (WGS) entry which is preliminary data.</text>
</comment>
<feature type="compositionally biased region" description="Low complexity" evidence="1">
    <location>
        <begin position="71"/>
        <end position="104"/>
    </location>
</feature>
<reference evidence="2 3" key="1">
    <citation type="journal article" date="2011" name="Front. Microbiol.">
        <title>Genomic signatures of strain selection and enhancement in Bacillus atrophaeus var. globigii, a historical biowarfare simulant.</title>
        <authorList>
            <person name="Gibbons H.S."/>
            <person name="Broomall S.M."/>
            <person name="McNew L.A."/>
            <person name="Daligault H."/>
            <person name="Chapman C."/>
            <person name="Bruce D."/>
            <person name="Karavis M."/>
            <person name="Krepps M."/>
            <person name="McGregor P.A."/>
            <person name="Hong C."/>
            <person name="Park K.H."/>
            <person name="Akmal A."/>
            <person name="Feldman A."/>
            <person name="Lin J.S."/>
            <person name="Chang W.E."/>
            <person name="Higgs B.W."/>
            <person name="Demirev P."/>
            <person name="Lindquist J."/>
            <person name="Liem A."/>
            <person name="Fochler E."/>
            <person name="Read T.D."/>
            <person name="Tapia R."/>
            <person name="Johnson S."/>
            <person name="Bishop-Lilly K.A."/>
            <person name="Detter C."/>
            <person name="Han C."/>
            <person name="Sozhamannan S."/>
            <person name="Rosenzweig C.N."/>
            <person name="Skowronski E.W."/>
        </authorList>
    </citation>
    <scope>NUCLEOTIDE SEQUENCE [LARGE SCALE GENOMIC DNA]</scope>
    <source>
        <strain evidence="2 3">AK5</strain>
    </source>
</reference>